<dbReference type="EMBL" id="MN739123">
    <property type="protein sequence ID" value="QHS90013.1"/>
    <property type="molecule type" value="Genomic_DNA"/>
</dbReference>
<dbReference type="InterPro" id="IPR016035">
    <property type="entry name" value="Acyl_Trfase/lysoPLipase"/>
</dbReference>
<dbReference type="Gene3D" id="3.40.1090.10">
    <property type="entry name" value="Cytosolic phospholipase A2 catalytic domain"/>
    <property type="match status" value="1"/>
</dbReference>
<reference evidence="1" key="1">
    <citation type="journal article" date="2020" name="Nature">
        <title>Giant virus diversity and host interactions through global metagenomics.</title>
        <authorList>
            <person name="Schulz F."/>
            <person name="Roux S."/>
            <person name="Paez-Espino D."/>
            <person name="Jungbluth S."/>
            <person name="Walsh D.A."/>
            <person name="Denef V.J."/>
            <person name="McMahon K.D."/>
            <person name="Konstantinidis K.T."/>
            <person name="Eloe-Fadrosh E.A."/>
            <person name="Kyrpides N.C."/>
            <person name="Woyke T."/>
        </authorList>
    </citation>
    <scope>NUCLEOTIDE SEQUENCE</scope>
    <source>
        <strain evidence="1">GVMAG-M-3300010160-4</strain>
    </source>
</reference>
<evidence type="ECO:0000313" key="1">
    <source>
        <dbReference type="EMBL" id="QHS90013.1"/>
    </source>
</evidence>
<dbReference type="SUPFAM" id="SSF52151">
    <property type="entry name" value="FabD/lysophospholipase-like"/>
    <property type="match status" value="1"/>
</dbReference>
<sequence length="467" mass="54783">MDRNDNQFKTLICNKSIFNNLPLIDNLNKNTKYSIALSGGGARSFCFCVGIFRSFLRRNSNFYEKIEYLSCVSGSSWISSILTYSKEILEDILLFEIDETFQNLSDNPTINSVVYYNIDNEIYRLLYTRLSDFSNLIINKYLLSMHKINDDFDNIFSRRINWPVCIINSCHQEDQDILPIEYLEDYTILTSKCLHLCETKDLLKNKDLTINKEIENKNEEQICNILFLKDRSNTKFNDLEDNSQIIIKKSPIKLTQNKKEISLTNAIASSSAVLKGLPFNYSYNLNLTNCNKNEINIYDGGFLDATSISSLLRRKCKKILCCISTVKRNEIIDIDYYLNTNFGTRNDIFDKEEINRMKKVMNRQLKDGEICMYRNIFKIKSFDNSQTVEYETEILFYFLSKVHEFMVKIPNEIKELPEMKNFPNFDAILENPEKIISLTKIQSYSLVLLSEFCFNEVYNRNIDFFEN</sequence>
<dbReference type="AlphaFoldDB" id="A0A6C0BF50"/>
<protein>
    <recommendedName>
        <fullName evidence="2">PNPLA domain-containing protein</fullName>
    </recommendedName>
</protein>
<name>A0A6C0BF50_9ZZZZ</name>
<proteinExistence type="predicted"/>
<accession>A0A6C0BF50</accession>
<dbReference type="PANTHER" id="PTHR10728">
    <property type="entry name" value="CYTOSOLIC PHOSPHOLIPASE A2"/>
    <property type="match status" value="1"/>
</dbReference>
<dbReference type="PANTHER" id="PTHR10728:SF40">
    <property type="entry name" value="PATATIN FAMILY PROTEIN"/>
    <property type="match status" value="1"/>
</dbReference>
<organism evidence="1">
    <name type="scientific">viral metagenome</name>
    <dbReference type="NCBI Taxonomy" id="1070528"/>
    <lineage>
        <taxon>unclassified sequences</taxon>
        <taxon>metagenomes</taxon>
        <taxon>organismal metagenomes</taxon>
    </lineage>
</organism>
<dbReference type="GO" id="GO:0005829">
    <property type="term" value="C:cytosol"/>
    <property type="evidence" value="ECO:0007669"/>
    <property type="project" value="TreeGrafter"/>
</dbReference>
<evidence type="ECO:0008006" key="2">
    <source>
        <dbReference type="Google" id="ProtNLM"/>
    </source>
</evidence>
<dbReference type="GO" id="GO:0004623">
    <property type="term" value="F:phospholipase A2 activity"/>
    <property type="evidence" value="ECO:0007669"/>
    <property type="project" value="TreeGrafter"/>
</dbReference>
<dbReference type="GO" id="GO:0046475">
    <property type="term" value="P:glycerophospholipid catabolic process"/>
    <property type="evidence" value="ECO:0007669"/>
    <property type="project" value="TreeGrafter"/>
</dbReference>